<feature type="transmembrane region" description="Helical" evidence="2">
    <location>
        <begin position="167"/>
        <end position="187"/>
    </location>
</feature>
<protein>
    <submittedName>
        <fullName evidence="4">Sugar-transfer associated ATP-grasp domain-containing protein</fullName>
    </submittedName>
</protein>
<feature type="domain" description="ATP-grasp" evidence="3">
    <location>
        <begin position="330"/>
        <end position="590"/>
    </location>
</feature>
<dbReference type="InterPro" id="IPR011761">
    <property type="entry name" value="ATP-grasp"/>
</dbReference>
<feature type="transmembrane region" description="Helical" evidence="2">
    <location>
        <begin position="100"/>
        <end position="116"/>
    </location>
</feature>
<evidence type="ECO:0000259" key="3">
    <source>
        <dbReference type="PROSITE" id="PS50975"/>
    </source>
</evidence>
<dbReference type="InterPro" id="IPR039523">
    <property type="entry name" value="RimK-rel_E_lig_ATP-grasp"/>
</dbReference>
<feature type="transmembrane region" description="Helical" evidence="2">
    <location>
        <begin position="12"/>
        <end position="29"/>
    </location>
</feature>
<keyword evidence="2" id="KW-0472">Membrane</keyword>
<dbReference type="SUPFAM" id="SSF56059">
    <property type="entry name" value="Glutathione synthetase ATP-binding domain-like"/>
    <property type="match status" value="1"/>
</dbReference>
<evidence type="ECO:0000313" key="4">
    <source>
        <dbReference type="EMBL" id="MDQ7246626.1"/>
    </source>
</evidence>
<dbReference type="Gene3D" id="3.30.470.20">
    <property type="entry name" value="ATP-grasp fold, B domain"/>
    <property type="match status" value="1"/>
</dbReference>
<feature type="transmembrane region" description="Helical" evidence="2">
    <location>
        <begin position="69"/>
        <end position="88"/>
    </location>
</feature>
<evidence type="ECO:0000256" key="2">
    <source>
        <dbReference type="SAM" id="Phobius"/>
    </source>
</evidence>
<keyword evidence="2" id="KW-0812">Transmembrane</keyword>
<proteinExistence type="predicted"/>
<dbReference type="Pfam" id="PF14397">
    <property type="entry name" value="ATPgrasp_ST"/>
    <property type="match status" value="1"/>
</dbReference>
<evidence type="ECO:0000256" key="1">
    <source>
        <dbReference type="PROSITE-ProRule" id="PRU00409"/>
    </source>
</evidence>
<keyword evidence="5" id="KW-1185">Reference proteome</keyword>
<keyword evidence="2" id="KW-1133">Transmembrane helix</keyword>
<comment type="caution">
    <text evidence="4">The sequence shown here is derived from an EMBL/GenBank/DDBJ whole genome shotgun (WGS) entry which is preliminary data.</text>
</comment>
<keyword evidence="1" id="KW-0067">ATP-binding</keyword>
<reference evidence="5" key="1">
    <citation type="submission" date="2023-08" db="EMBL/GenBank/DDBJ databases">
        <title>Rhodospirillaceae gen. nov., a novel taxon isolated from the Yangtze River Yuezi River estuary sludge.</title>
        <authorList>
            <person name="Ruan L."/>
        </authorList>
    </citation>
    <scope>NUCLEOTIDE SEQUENCE [LARGE SCALE GENOMIC DNA]</scope>
    <source>
        <strain evidence="5">R-7</strain>
    </source>
</reference>
<sequence>MNRLLKKSYAPHFLIGGTVLAIGFSFAAAPASYWLLNALCGIAALVGVWLVGIRLAYQSVSRTARRAWQVTLVLLLLVAIREFGGPALAGIEESSGLDRLMDGLVLVTAFVALWLTSTLDEMPHYSRALLWSGFLLHLVTTGLDLGGGEVSAFLAISPEQLGAIVKLSQFLCLQLYLFGALAFIGYLRWQVFKLDRPSDVGDLARRVFAGQTLVHRYTYPRVWYLGFPGGRPMLTVARFVYWFTLMARPVHARGWKSPWRQLLDLFLLFYRHGLDAQAYYMFELYRPNYWPKAGGYLTRYETKNGIIKLLTWQLKDYDNVTVLADKLKFAAFCTRIGVPTPPLLGIARDGVLTLEPGAADKLDQDLFIKPVKSKGSRGIDVFRNIAPGRYRDEAGGEIDRATLVERVAERSKTAALMVQQRLANHPAIADLADQSLMAVRVITCKSDLNEQAIVTYAFVRVITRLEPAWPVTYELGIAIDLATGELGPATGDKERWLLEWWDVHPVTGAQVTGRQMPCWEEIKAVAVKAHNAARGRLLVGWDIAVTKDGPLVLEGNSYPDVDFPQRVCRVGIGHSPLGAPLHAALVDLERRIATGTVKRPPGASL</sequence>
<dbReference type="EMBL" id="JAUYVI010000001">
    <property type="protein sequence ID" value="MDQ7246626.1"/>
    <property type="molecule type" value="Genomic_DNA"/>
</dbReference>
<dbReference type="PROSITE" id="PS50975">
    <property type="entry name" value="ATP_GRASP"/>
    <property type="match status" value="1"/>
</dbReference>
<gene>
    <name evidence="4" type="ORF">Q8A70_03070</name>
</gene>
<evidence type="ECO:0000313" key="5">
    <source>
        <dbReference type="Proteomes" id="UP001230156"/>
    </source>
</evidence>
<dbReference type="RefSeq" id="WP_379954017.1">
    <property type="nucleotide sequence ID" value="NZ_JAUYVI010000001.1"/>
</dbReference>
<feature type="transmembrane region" description="Helical" evidence="2">
    <location>
        <begin position="35"/>
        <end position="57"/>
    </location>
</feature>
<keyword evidence="1" id="KW-0547">Nucleotide-binding</keyword>
<dbReference type="Proteomes" id="UP001230156">
    <property type="component" value="Unassembled WGS sequence"/>
</dbReference>
<name>A0ABU0YHU9_9PROT</name>
<organism evidence="4 5">
    <name type="scientific">Dongia sedimenti</name>
    <dbReference type="NCBI Taxonomy" id="3064282"/>
    <lineage>
        <taxon>Bacteria</taxon>
        <taxon>Pseudomonadati</taxon>
        <taxon>Pseudomonadota</taxon>
        <taxon>Alphaproteobacteria</taxon>
        <taxon>Rhodospirillales</taxon>
        <taxon>Dongiaceae</taxon>
        <taxon>Dongia</taxon>
    </lineage>
</organism>
<accession>A0ABU0YHU9</accession>